<evidence type="ECO:0000313" key="5">
    <source>
        <dbReference type="Proteomes" id="UP000289738"/>
    </source>
</evidence>
<feature type="transmembrane region" description="Helical" evidence="2">
    <location>
        <begin position="135"/>
        <end position="154"/>
    </location>
</feature>
<feature type="compositionally biased region" description="Low complexity" evidence="1">
    <location>
        <begin position="17"/>
        <end position="29"/>
    </location>
</feature>
<name>A0A445AQD7_ARAHY</name>
<dbReference type="AlphaFoldDB" id="A0A445AQD7"/>
<dbReference type="PANTHER" id="PTHR33199">
    <property type="entry name" value="MACPF DOMAIN-CONTAINING PROTEIN CAD1"/>
    <property type="match status" value="1"/>
</dbReference>
<sequence>MKKKLGSGNGVGRKKSSTSSSSKGRSLLQTDTAVVTASASAAAAAEMAAEMAAKMELRRHQLHLLESSSRTQPWHRSSIFSVSSLGVVHPSPSSSSRTQPSSTENPNLHHATIYLTVATLHAQDRYQVHRCVSQLAIPLAVLLAILTINLAAICTPADYNTRPLDTIYSNFIDALPVGVGGRGKRLVVLDEMHKRDIFIRAAGGASITIRGVSENIPCDKGDRIRFKSDVLEFNQILLFLYIFSVTFVRCQSISELLNQKSAVQGKIPSGYFNALIDLSGDWLRDAADIKYLAFDGYFILLYYLHLTASPLVLQEEVKKSVPAQWDPTTLSRFIQTYGTHIVVGMAVGGQDVICVKQKHSSKISPDDLRRHLEDLGDFLFSDVRSPSLLQRQTADGKQKNTLACIYCSALAYDYTRQVMKGPSFITDLVDAVIKALPSSKAMYASTSTSEEEHDLLRYLSSQDQGDTVDFSGPLISQMHIVHEILERHERHIRRTIQRLCKNDRTSSKR</sequence>
<gene>
    <name evidence="4" type="ORF">Ahy_B01g052783</name>
</gene>
<protein>
    <recommendedName>
        <fullName evidence="3">MACPF domain-containing protein</fullName>
    </recommendedName>
</protein>
<evidence type="ECO:0000259" key="3">
    <source>
        <dbReference type="Pfam" id="PF01823"/>
    </source>
</evidence>
<dbReference type="GO" id="GO:0005886">
    <property type="term" value="C:plasma membrane"/>
    <property type="evidence" value="ECO:0007669"/>
    <property type="project" value="TreeGrafter"/>
</dbReference>
<evidence type="ECO:0000256" key="2">
    <source>
        <dbReference type="SAM" id="Phobius"/>
    </source>
</evidence>
<dbReference type="InterPro" id="IPR020864">
    <property type="entry name" value="MACPF"/>
</dbReference>
<keyword evidence="2" id="KW-1133">Transmembrane helix</keyword>
<evidence type="ECO:0000313" key="4">
    <source>
        <dbReference type="EMBL" id="RYR28648.1"/>
    </source>
</evidence>
<evidence type="ECO:0000256" key="1">
    <source>
        <dbReference type="SAM" id="MobiDB-lite"/>
    </source>
</evidence>
<keyword evidence="5" id="KW-1185">Reference proteome</keyword>
<accession>A0A445AQD7</accession>
<dbReference type="Pfam" id="PF01823">
    <property type="entry name" value="MACPF"/>
    <property type="match status" value="1"/>
</dbReference>
<feature type="compositionally biased region" description="Low complexity" evidence="1">
    <location>
        <begin position="85"/>
        <end position="102"/>
    </location>
</feature>
<dbReference type="GO" id="GO:0009626">
    <property type="term" value="P:plant-type hypersensitive response"/>
    <property type="evidence" value="ECO:0007669"/>
    <property type="project" value="TreeGrafter"/>
</dbReference>
<feature type="domain" description="MACPF" evidence="3">
    <location>
        <begin position="272"/>
        <end position="364"/>
    </location>
</feature>
<keyword evidence="2" id="KW-0472">Membrane</keyword>
<dbReference type="InterPro" id="IPR044663">
    <property type="entry name" value="CAD1/NSL1-like"/>
</dbReference>
<dbReference type="Proteomes" id="UP000289738">
    <property type="component" value="Chromosome B01"/>
</dbReference>
<keyword evidence="2" id="KW-0812">Transmembrane</keyword>
<dbReference type="PANTHER" id="PTHR33199:SF2">
    <property type="entry name" value="OS02G0475300 PROTEIN"/>
    <property type="match status" value="1"/>
</dbReference>
<dbReference type="STRING" id="3818.A0A445AQD7"/>
<feature type="region of interest" description="Disordered" evidence="1">
    <location>
        <begin position="1"/>
        <end position="29"/>
    </location>
</feature>
<feature type="region of interest" description="Disordered" evidence="1">
    <location>
        <begin position="85"/>
        <end position="106"/>
    </location>
</feature>
<organism evidence="4 5">
    <name type="scientific">Arachis hypogaea</name>
    <name type="common">Peanut</name>
    <dbReference type="NCBI Taxonomy" id="3818"/>
    <lineage>
        <taxon>Eukaryota</taxon>
        <taxon>Viridiplantae</taxon>
        <taxon>Streptophyta</taxon>
        <taxon>Embryophyta</taxon>
        <taxon>Tracheophyta</taxon>
        <taxon>Spermatophyta</taxon>
        <taxon>Magnoliopsida</taxon>
        <taxon>eudicotyledons</taxon>
        <taxon>Gunneridae</taxon>
        <taxon>Pentapetalae</taxon>
        <taxon>rosids</taxon>
        <taxon>fabids</taxon>
        <taxon>Fabales</taxon>
        <taxon>Fabaceae</taxon>
        <taxon>Papilionoideae</taxon>
        <taxon>50 kb inversion clade</taxon>
        <taxon>dalbergioids sensu lato</taxon>
        <taxon>Dalbergieae</taxon>
        <taxon>Pterocarpus clade</taxon>
        <taxon>Arachis</taxon>
    </lineage>
</organism>
<comment type="caution">
    <text evidence="4">The sequence shown here is derived from an EMBL/GenBank/DDBJ whole genome shotgun (WGS) entry which is preliminary data.</text>
</comment>
<dbReference type="GO" id="GO:2000031">
    <property type="term" value="P:regulation of salicylic acid mediated signaling pathway"/>
    <property type="evidence" value="ECO:0007669"/>
    <property type="project" value="InterPro"/>
</dbReference>
<reference evidence="4 5" key="1">
    <citation type="submission" date="2019-01" db="EMBL/GenBank/DDBJ databases">
        <title>Sequencing of cultivated peanut Arachis hypogaea provides insights into genome evolution and oil improvement.</title>
        <authorList>
            <person name="Chen X."/>
        </authorList>
    </citation>
    <scope>NUCLEOTIDE SEQUENCE [LARGE SCALE GENOMIC DNA]</scope>
    <source>
        <strain evidence="5">cv. Fuhuasheng</strain>
        <tissue evidence="4">Leaves</tissue>
    </source>
</reference>
<dbReference type="EMBL" id="SDMP01000011">
    <property type="protein sequence ID" value="RYR28648.1"/>
    <property type="molecule type" value="Genomic_DNA"/>
</dbReference>
<proteinExistence type="predicted"/>